<dbReference type="Gene3D" id="3.40.30.10">
    <property type="entry name" value="Glutaredoxin"/>
    <property type="match status" value="1"/>
</dbReference>
<feature type="domain" description="Cytochrome C biogenesis protein transmembrane" evidence="8">
    <location>
        <begin position="275"/>
        <end position="490"/>
    </location>
</feature>
<evidence type="ECO:0000256" key="2">
    <source>
        <dbReference type="ARBA" id="ARBA00022692"/>
    </source>
</evidence>
<evidence type="ECO:0000259" key="8">
    <source>
        <dbReference type="Pfam" id="PF02683"/>
    </source>
</evidence>
<keyword evidence="7" id="KW-0732">Signal</keyword>
<keyword evidence="4 6" id="KW-1133">Transmembrane helix</keyword>
<dbReference type="SUPFAM" id="SSF52833">
    <property type="entry name" value="Thioredoxin-like"/>
    <property type="match status" value="1"/>
</dbReference>
<keyword evidence="11" id="KW-1185">Reference proteome</keyword>
<feature type="transmembrane region" description="Helical" evidence="6">
    <location>
        <begin position="401"/>
        <end position="429"/>
    </location>
</feature>
<name>A0ABX0RFR6_9GAMM</name>
<reference evidence="10 11" key="1">
    <citation type="journal article" date="2019" name="bioRxiv">
        <title>Bacteria contribute to plant secondary compound degradation in a generalist herbivore system.</title>
        <authorList>
            <person name="Francoeur C.B."/>
            <person name="Khadempour L."/>
            <person name="Moreira-Soto R.D."/>
            <person name="Gotting K."/>
            <person name="Book A.J."/>
            <person name="Pinto-Tomas A.A."/>
            <person name="Keefover-Ring K."/>
            <person name="Currie C.R."/>
        </authorList>
    </citation>
    <scope>NUCLEOTIDE SEQUENCE [LARGE SCALE GENOMIC DNA]</scope>
    <source>
        <strain evidence="10">Acro-835</strain>
    </source>
</reference>
<evidence type="ECO:0000256" key="3">
    <source>
        <dbReference type="ARBA" id="ARBA00022748"/>
    </source>
</evidence>
<evidence type="ECO:0000256" key="5">
    <source>
        <dbReference type="ARBA" id="ARBA00023136"/>
    </source>
</evidence>
<dbReference type="Proteomes" id="UP001515683">
    <property type="component" value="Unassembled WGS sequence"/>
</dbReference>
<proteinExistence type="predicted"/>
<keyword evidence="5 6" id="KW-0472">Membrane</keyword>
<dbReference type="Pfam" id="PF02683">
    <property type="entry name" value="DsbD_TM"/>
    <property type="match status" value="1"/>
</dbReference>
<evidence type="ECO:0000313" key="11">
    <source>
        <dbReference type="Proteomes" id="UP001515683"/>
    </source>
</evidence>
<keyword evidence="2 6" id="KW-0812">Transmembrane</keyword>
<dbReference type="InterPro" id="IPR003834">
    <property type="entry name" value="Cyt_c_assmbl_TM_dom"/>
</dbReference>
<dbReference type="InterPro" id="IPR036249">
    <property type="entry name" value="Thioredoxin-like_sf"/>
</dbReference>
<protein>
    <submittedName>
        <fullName evidence="10">DUF255 domain-containing protein</fullName>
    </submittedName>
</protein>
<accession>A0ABX0RFR6</accession>
<dbReference type="Pfam" id="PF11412">
    <property type="entry name" value="DsbD_N"/>
    <property type="match status" value="1"/>
</dbReference>
<feature type="transmembrane region" description="Helical" evidence="6">
    <location>
        <begin position="358"/>
        <end position="380"/>
    </location>
</feature>
<keyword evidence="3" id="KW-0201">Cytochrome c-type biogenesis</keyword>
<dbReference type="RefSeq" id="WP_167016989.1">
    <property type="nucleotide sequence ID" value="NZ_VWXF01000009.1"/>
</dbReference>
<dbReference type="InterPro" id="IPR028250">
    <property type="entry name" value="DsbDN"/>
</dbReference>
<organism evidence="10 11">
    <name type="scientific">Candidatus Pantoea multigeneris</name>
    <dbReference type="NCBI Taxonomy" id="2608357"/>
    <lineage>
        <taxon>Bacteria</taxon>
        <taxon>Pseudomonadati</taxon>
        <taxon>Pseudomonadota</taxon>
        <taxon>Gammaproteobacteria</taxon>
        <taxon>Enterobacterales</taxon>
        <taxon>Erwiniaceae</taxon>
        <taxon>Pantoea</taxon>
    </lineage>
</organism>
<feature type="signal peptide" evidence="7">
    <location>
        <begin position="1"/>
        <end position="21"/>
    </location>
</feature>
<dbReference type="EMBL" id="VWXF01000009">
    <property type="protein sequence ID" value="NIF23614.1"/>
    <property type="molecule type" value="Genomic_DNA"/>
</dbReference>
<feature type="transmembrane region" description="Helical" evidence="6">
    <location>
        <begin position="320"/>
        <end position="338"/>
    </location>
</feature>
<evidence type="ECO:0000256" key="6">
    <source>
        <dbReference type="SAM" id="Phobius"/>
    </source>
</evidence>
<comment type="caution">
    <text evidence="10">The sequence shown here is derived from an EMBL/GenBank/DDBJ whole genome shotgun (WGS) entry which is preliminary data.</text>
</comment>
<feature type="domain" description="Thiol:disulfide interchange protein DsbD N-terminal" evidence="9">
    <location>
        <begin position="45"/>
        <end position="139"/>
    </location>
</feature>
<comment type="subcellular location">
    <subcellularLocation>
        <location evidence="1">Membrane</location>
        <topology evidence="1">Multi-pass membrane protein</topology>
    </subcellularLocation>
</comment>
<feature type="transmembrane region" description="Helical" evidence="6">
    <location>
        <begin position="471"/>
        <end position="490"/>
    </location>
</feature>
<feature type="transmembrane region" description="Helical" evidence="6">
    <location>
        <begin position="274"/>
        <end position="299"/>
    </location>
</feature>
<dbReference type="Pfam" id="PF13899">
    <property type="entry name" value="Thioredoxin_7"/>
    <property type="match status" value="1"/>
</dbReference>
<evidence type="ECO:0000256" key="7">
    <source>
        <dbReference type="SAM" id="SignalP"/>
    </source>
</evidence>
<feature type="transmembrane region" description="Helical" evidence="6">
    <location>
        <begin position="496"/>
        <end position="516"/>
    </location>
</feature>
<sequence>MFVILQRLLLTLLFFSASTFAADTGWQRSDTNPYAEVRLRGATLQQQPRMLMDIQLVSGWKTYWRSPGEGGIAPAIHWEDSAVQAKWHWPLPTRFSISGFTTQGYRGDVTIPIELNQVPEGPLRGVLTLSSCSNVCILSDFPFELPPLTPADAAFQADYARAMGTVPPAEGVTEQLEASWVGNTLQVKAERAAGWSRPALFFDYPPEVMLGEPEIQVKGSVLTARVSATDEWGDKPESQVGHSLSLVIADGDIAQQSHVTLSNKVLTQNTDESFLMVILLALAGGLILNLMPCVLPVLAMKLGSLVQQTGQTRRQTRHQFLASSGGILVSFLLLALMMTLLRLSGQALGWGIQFQSSGFLVVMVLVTFIFSLSLFDLLHFQLPSGLTTRMATQGGNGLSGHFFQGAFATLLATPCSAPFLGTAVAYALTASLPELWLLFLFLGIGMSLPWLAVALMPGIARILPRPGRWMIHLRTVLGLLLLLTTGWLITLLQPHWGQQIVVIVSCLLLLLLGVLLWRQRDRVRLVLLPLVLLVAAAAGHFYQQPDQTEPLPWQPLTEEALQQARAKGGLVFVDVTADWCITCKVNKLRVLNHPDIRAALMAPNVTLLQGDWTRPDPAISEFLRHRNVAAIPFNQLYSPAYPDGLIFSPLLNTEDLLTELNSNKAKK</sequence>
<dbReference type="CDD" id="cd02953">
    <property type="entry name" value="DsbDgamma"/>
    <property type="match status" value="1"/>
</dbReference>
<gene>
    <name evidence="10" type="ORF">F3J40_18715</name>
</gene>
<dbReference type="PANTHER" id="PTHR32234">
    <property type="entry name" value="THIOL:DISULFIDE INTERCHANGE PROTEIN DSBD"/>
    <property type="match status" value="1"/>
</dbReference>
<dbReference type="PANTHER" id="PTHR32234:SF3">
    <property type="entry name" value="SUPPRESSION OF COPPER SENSITIVITY PROTEIN"/>
    <property type="match status" value="1"/>
</dbReference>
<evidence type="ECO:0000259" key="9">
    <source>
        <dbReference type="Pfam" id="PF11412"/>
    </source>
</evidence>
<dbReference type="InterPro" id="IPR035671">
    <property type="entry name" value="DsbD_gamma"/>
</dbReference>
<feature type="chain" id="PRO_5046482322" evidence="7">
    <location>
        <begin position="22"/>
        <end position="667"/>
    </location>
</feature>
<feature type="transmembrane region" description="Helical" evidence="6">
    <location>
        <begin position="523"/>
        <end position="542"/>
    </location>
</feature>
<evidence type="ECO:0000256" key="4">
    <source>
        <dbReference type="ARBA" id="ARBA00022989"/>
    </source>
</evidence>
<evidence type="ECO:0000313" key="10">
    <source>
        <dbReference type="EMBL" id="NIF23614.1"/>
    </source>
</evidence>
<evidence type="ECO:0000256" key="1">
    <source>
        <dbReference type="ARBA" id="ARBA00004141"/>
    </source>
</evidence>
<feature type="transmembrane region" description="Helical" evidence="6">
    <location>
        <begin position="435"/>
        <end position="459"/>
    </location>
</feature>